<dbReference type="Proteomes" id="UP000663888">
    <property type="component" value="Unassembled WGS sequence"/>
</dbReference>
<feature type="domain" description="DUF7918" evidence="1">
    <location>
        <begin position="15"/>
        <end position="215"/>
    </location>
</feature>
<dbReference type="PANTHER" id="PTHR36223">
    <property type="entry name" value="BETA-LACTAMASE-TYPE TRANSPEPTIDASE FOLD DOMAIN CONTAINING PROTEIN"/>
    <property type="match status" value="1"/>
</dbReference>
<reference evidence="2" key="1">
    <citation type="submission" date="2021-01" db="EMBL/GenBank/DDBJ databases">
        <authorList>
            <person name="Kaushik A."/>
        </authorList>
    </citation>
    <scope>NUCLEOTIDE SEQUENCE</scope>
    <source>
        <strain evidence="2">AG4-R118</strain>
    </source>
</reference>
<dbReference type="Pfam" id="PF25534">
    <property type="entry name" value="DUF7918"/>
    <property type="match status" value="1"/>
</dbReference>
<dbReference type="InterPro" id="IPR057678">
    <property type="entry name" value="DUF7918"/>
</dbReference>
<evidence type="ECO:0000313" key="3">
    <source>
        <dbReference type="Proteomes" id="UP000663888"/>
    </source>
</evidence>
<protein>
    <recommendedName>
        <fullName evidence="1">DUF7918 domain-containing protein</fullName>
    </recommendedName>
</protein>
<name>A0A8H2WZ10_9AGAM</name>
<dbReference type="AlphaFoldDB" id="A0A8H2WZ10"/>
<accession>A0A8H2WZ10</accession>
<gene>
    <name evidence="2" type="ORF">RDB_LOCUS9626</name>
</gene>
<dbReference type="PANTHER" id="PTHR36223:SF1">
    <property type="entry name" value="TRANSCRIPTION ELONGATION FACTOR EAF N-TERMINAL DOMAIN-CONTAINING PROTEIN"/>
    <property type="match status" value="1"/>
</dbReference>
<dbReference type="SUPFAM" id="SSF56104">
    <property type="entry name" value="SAICAR synthase-like"/>
    <property type="match status" value="1"/>
</dbReference>
<organism evidence="2 3">
    <name type="scientific">Rhizoctonia solani</name>
    <dbReference type="NCBI Taxonomy" id="456999"/>
    <lineage>
        <taxon>Eukaryota</taxon>
        <taxon>Fungi</taxon>
        <taxon>Dikarya</taxon>
        <taxon>Basidiomycota</taxon>
        <taxon>Agaricomycotina</taxon>
        <taxon>Agaricomycetes</taxon>
        <taxon>Cantharellales</taxon>
        <taxon>Ceratobasidiaceae</taxon>
        <taxon>Rhizoctonia</taxon>
    </lineage>
</organism>
<proteinExistence type="predicted"/>
<dbReference type="InterPro" id="IPR038286">
    <property type="entry name" value="IPK_sf"/>
</dbReference>
<sequence length="319" mass="35107">MLLEPLGLRVYITDTTGTPLPEYQEKQTKDDSIECWVPSTEGTNFQIHWEMLNRTATTVDCDTCAIPYFDGIKLKGKIATNGKNRGKLYGHPVGPDSIRLYQFGKRKFTDEEDNGLSSNATSVEDLGTIRVVIDWGQKVPKGHTSRSFKDTDPASGTVNEKLAKKGFWDVAGLGPSTGSRRQIFYNFVEKKDALSGNFLFHYASEGIKRSLFTVPPPSSSAMPNPKRSHTLNMQVGGHKGVKQSGEGDLIMKPCLPAERDFYQAIAADQRLAALGPYVPKFYGTLRLEGQVKTEGEVGADQLREVLAKGASEPDLGKDE</sequence>
<evidence type="ECO:0000313" key="2">
    <source>
        <dbReference type="EMBL" id="CAE6408202.1"/>
    </source>
</evidence>
<comment type="caution">
    <text evidence="2">The sequence shown here is derived from an EMBL/GenBank/DDBJ whole genome shotgun (WGS) entry which is preliminary data.</text>
</comment>
<dbReference type="EMBL" id="CAJMWX010000214">
    <property type="protein sequence ID" value="CAE6408202.1"/>
    <property type="molecule type" value="Genomic_DNA"/>
</dbReference>
<dbReference type="Gene3D" id="3.30.470.160">
    <property type="entry name" value="Inositol polyphosphate kinase"/>
    <property type="match status" value="1"/>
</dbReference>
<evidence type="ECO:0000259" key="1">
    <source>
        <dbReference type="Pfam" id="PF25534"/>
    </source>
</evidence>